<evidence type="ECO:0000256" key="5">
    <source>
        <dbReference type="ARBA" id="ARBA00022703"/>
    </source>
</evidence>
<dbReference type="EMBL" id="VCGU01000005">
    <property type="protein sequence ID" value="TRY75658.1"/>
    <property type="molecule type" value="Genomic_DNA"/>
</dbReference>
<dbReference type="InterPro" id="IPR040463">
    <property type="entry name" value="BAP29/BAP31_N"/>
</dbReference>
<evidence type="ECO:0000313" key="17">
    <source>
        <dbReference type="Proteomes" id="UP000318571"/>
    </source>
</evidence>
<evidence type="ECO:0000259" key="15">
    <source>
        <dbReference type="Pfam" id="PF18035"/>
    </source>
</evidence>
<dbReference type="AlphaFoldDB" id="A0A553PDA9"/>
<feature type="region of interest" description="Disordered" evidence="13">
    <location>
        <begin position="149"/>
        <end position="197"/>
    </location>
</feature>
<sequence length="225" mass="25760">MSLHWTLIAGFLYGEIATLILLLIPFISASRWNKLFKSRFFKGLENQLIYYFYVLVAILVLFFLDALREMKKYSEESAHTEGNAASHLDTQMQQHMRLFRAQRNFYISGFSLFLCLVIKKMVMLISQNACLEAERHAAMKQATSASKAAESLMSSGSAKDESTLEKKLKETETELSTAKKDLESMKTQSENLSTEYDRLLAEKDRLERKVKVLDGGDDKNTKKDD</sequence>
<keyword evidence="10" id="KW-0175">Coiled coil</keyword>
<feature type="compositionally biased region" description="Polar residues" evidence="13">
    <location>
        <begin position="185"/>
        <end position="194"/>
    </location>
</feature>
<dbReference type="PANTHER" id="PTHR12701">
    <property type="entry name" value="BCR-ASSOCIATED PROTEIN, BAP"/>
    <property type="match status" value="1"/>
</dbReference>
<protein>
    <recommendedName>
        <fullName evidence="12">Endoplasmic reticulum transmembrane protein</fullName>
    </recommendedName>
</protein>
<reference evidence="16 17" key="1">
    <citation type="journal article" date="2018" name="Nat. Ecol. Evol.">
        <title>Genomic signatures of mitonuclear coevolution across populations of Tigriopus californicus.</title>
        <authorList>
            <person name="Barreto F.S."/>
            <person name="Watson E.T."/>
            <person name="Lima T.G."/>
            <person name="Willett C.S."/>
            <person name="Edmands S."/>
            <person name="Li W."/>
            <person name="Burton R.S."/>
        </authorList>
    </citation>
    <scope>NUCLEOTIDE SEQUENCE [LARGE SCALE GENOMIC DNA]</scope>
    <source>
        <strain evidence="16 17">San Diego</strain>
    </source>
</reference>
<evidence type="ECO:0000256" key="13">
    <source>
        <dbReference type="SAM" id="MobiDB-lite"/>
    </source>
</evidence>
<keyword evidence="4 12" id="KW-0812">Transmembrane</keyword>
<gene>
    <name evidence="16" type="ORF">TCAL_00506</name>
</gene>
<evidence type="ECO:0000256" key="3">
    <source>
        <dbReference type="ARBA" id="ARBA00022448"/>
    </source>
</evidence>
<dbReference type="GO" id="GO:0006886">
    <property type="term" value="P:intracellular protein transport"/>
    <property type="evidence" value="ECO:0007669"/>
    <property type="project" value="UniProtKB-UniRule"/>
</dbReference>
<name>A0A553PDA9_TIGCA</name>
<evidence type="ECO:0000256" key="2">
    <source>
        <dbReference type="ARBA" id="ARBA00007956"/>
    </source>
</evidence>
<organism evidence="16 17">
    <name type="scientific">Tigriopus californicus</name>
    <name type="common">Marine copepod</name>
    <dbReference type="NCBI Taxonomy" id="6832"/>
    <lineage>
        <taxon>Eukaryota</taxon>
        <taxon>Metazoa</taxon>
        <taxon>Ecdysozoa</taxon>
        <taxon>Arthropoda</taxon>
        <taxon>Crustacea</taxon>
        <taxon>Multicrustacea</taxon>
        <taxon>Hexanauplia</taxon>
        <taxon>Copepoda</taxon>
        <taxon>Harpacticoida</taxon>
        <taxon>Harpacticidae</taxon>
        <taxon>Tigriopus</taxon>
    </lineage>
</organism>
<evidence type="ECO:0000256" key="1">
    <source>
        <dbReference type="ARBA" id="ARBA00004477"/>
    </source>
</evidence>
<evidence type="ECO:0000256" key="6">
    <source>
        <dbReference type="ARBA" id="ARBA00022824"/>
    </source>
</evidence>
<keyword evidence="6 12" id="KW-0256">Endoplasmic reticulum</keyword>
<feature type="domain" description="BAP29/BAP31 transmembrane" evidence="14">
    <location>
        <begin position="1"/>
        <end position="136"/>
    </location>
</feature>
<proteinExistence type="inferred from homology"/>
<feature type="transmembrane region" description="Helical" evidence="12">
    <location>
        <begin position="105"/>
        <end position="125"/>
    </location>
</feature>
<dbReference type="InterPro" id="IPR041672">
    <property type="entry name" value="Bap31/Bap29_C"/>
</dbReference>
<keyword evidence="7 12" id="KW-0931">ER-Golgi transport</keyword>
<dbReference type="InterPro" id="IPR008417">
    <property type="entry name" value="BAP29/BAP31"/>
</dbReference>
<keyword evidence="11 12" id="KW-0472">Membrane</keyword>
<dbReference type="OMA" id="EMGLFML"/>
<evidence type="ECO:0000256" key="4">
    <source>
        <dbReference type="ARBA" id="ARBA00022692"/>
    </source>
</evidence>
<dbReference type="Pfam" id="PF18035">
    <property type="entry name" value="Bap31_Bap29_C"/>
    <property type="match status" value="1"/>
</dbReference>
<evidence type="ECO:0000256" key="12">
    <source>
        <dbReference type="RuleBase" id="RU367026"/>
    </source>
</evidence>
<dbReference type="STRING" id="6832.A0A553PDA9"/>
<comment type="similarity">
    <text evidence="2 12">Belongs to the BCAP29/BCAP31 family.</text>
</comment>
<dbReference type="Proteomes" id="UP000318571">
    <property type="component" value="Chromosome 2"/>
</dbReference>
<evidence type="ECO:0000256" key="7">
    <source>
        <dbReference type="ARBA" id="ARBA00022892"/>
    </source>
</evidence>
<feature type="transmembrane region" description="Helical" evidence="12">
    <location>
        <begin position="48"/>
        <end position="67"/>
    </location>
</feature>
<feature type="compositionally biased region" description="Basic and acidic residues" evidence="13">
    <location>
        <begin position="158"/>
        <end position="184"/>
    </location>
</feature>
<comment type="subcellular location">
    <subcellularLocation>
        <location evidence="1 12">Endoplasmic reticulum membrane</location>
        <topology evidence="1 12">Multi-pass membrane protein</topology>
    </subcellularLocation>
</comment>
<dbReference type="PANTHER" id="PTHR12701:SF20">
    <property type="entry name" value="ENDOPLASMIC RETICULUM TRANSMEMBRANE PROTEIN"/>
    <property type="match status" value="1"/>
</dbReference>
<comment type="function">
    <text evidence="12">May play a role in anterograde transport of membrane proteins from the endoplasmic reticulum to the Golgi.</text>
</comment>
<feature type="transmembrane region" description="Helical" evidence="12">
    <location>
        <begin position="7"/>
        <end position="28"/>
    </location>
</feature>
<dbReference type="GO" id="GO:0006915">
    <property type="term" value="P:apoptotic process"/>
    <property type="evidence" value="ECO:0007669"/>
    <property type="project" value="UniProtKB-KW"/>
</dbReference>
<evidence type="ECO:0000256" key="9">
    <source>
        <dbReference type="ARBA" id="ARBA00022989"/>
    </source>
</evidence>
<keyword evidence="9 12" id="KW-1133">Transmembrane helix</keyword>
<keyword evidence="8 12" id="KW-0653">Protein transport</keyword>
<feature type="domain" description="Bap31/Bap29 cytoplasmic coiled-coil" evidence="15">
    <location>
        <begin position="166"/>
        <end position="225"/>
    </location>
</feature>
<keyword evidence="3 12" id="KW-0813">Transport</keyword>
<accession>A0A553PDA9</accession>
<dbReference type="Pfam" id="PF05529">
    <property type="entry name" value="Bap31"/>
    <property type="match status" value="1"/>
</dbReference>
<dbReference type="Gene3D" id="1.20.5.110">
    <property type="match status" value="1"/>
</dbReference>
<evidence type="ECO:0000259" key="14">
    <source>
        <dbReference type="Pfam" id="PF05529"/>
    </source>
</evidence>
<dbReference type="GO" id="GO:0006888">
    <property type="term" value="P:endoplasmic reticulum to Golgi vesicle-mediated transport"/>
    <property type="evidence" value="ECO:0007669"/>
    <property type="project" value="UniProtKB-UniRule"/>
</dbReference>
<dbReference type="GO" id="GO:0005789">
    <property type="term" value="C:endoplasmic reticulum membrane"/>
    <property type="evidence" value="ECO:0007669"/>
    <property type="project" value="UniProtKB-SubCell"/>
</dbReference>
<dbReference type="OrthoDB" id="435607at2759"/>
<keyword evidence="17" id="KW-1185">Reference proteome</keyword>
<keyword evidence="5" id="KW-0053">Apoptosis</keyword>
<evidence type="ECO:0000256" key="11">
    <source>
        <dbReference type="ARBA" id="ARBA00023136"/>
    </source>
</evidence>
<comment type="caution">
    <text evidence="16">The sequence shown here is derived from an EMBL/GenBank/DDBJ whole genome shotgun (WGS) entry which is preliminary data.</text>
</comment>
<dbReference type="FunFam" id="1.20.5.110:FF:000011">
    <property type="entry name" value="B-cell receptor-associated protein 29"/>
    <property type="match status" value="1"/>
</dbReference>
<evidence type="ECO:0000256" key="10">
    <source>
        <dbReference type="ARBA" id="ARBA00023054"/>
    </source>
</evidence>
<evidence type="ECO:0000313" key="16">
    <source>
        <dbReference type="EMBL" id="TRY75658.1"/>
    </source>
</evidence>
<evidence type="ECO:0000256" key="8">
    <source>
        <dbReference type="ARBA" id="ARBA00022927"/>
    </source>
</evidence>
<dbReference type="GO" id="GO:0070973">
    <property type="term" value="P:protein localization to endoplasmic reticulum exit site"/>
    <property type="evidence" value="ECO:0007669"/>
    <property type="project" value="UniProtKB-UniRule"/>
</dbReference>